<feature type="region of interest" description="Disordered" evidence="1">
    <location>
        <begin position="69"/>
        <end position="92"/>
    </location>
</feature>
<feature type="region of interest" description="Disordered" evidence="1">
    <location>
        <begin position="251"/>
        <end position="333"/>
    </location>
</feature>
<accession>G0SHV4</accession>
<feature type="compositionally biased region" description="Polar residues" evidence="1">
    <location>
        <begin position="544"/>
        <end position="556"/>
    </location>
</feature>
<dbReference type="AlphaFoldDB" id="G0SHV4"/>
<sequence>MLSRPAFSIRKLIPQKKQDEVPEDYTGSYFIHDDDMDTFSRIKSWMPPTMGLMKKPKPMIDIRRSDDLHRIVYPPPPPLPDTPPSSTTSLSSYENNNAAVYAINATARPCPPRPSERGTQGSPQRSPQRSPLLSAQSCEDIQSTIQFRTIVHANTFPPQFQFTPPSSPPQLEGMGQNKVVLAPKLPLEATAELPPTPAIGTHTTSPDSESGAANPLTADAKGLFLTSAPQPAEKADISQLRQSYSHAILSDQQLEKFPKPKTATSVSTITRRKSQQRSHGSVRSNRSTRSNRSVRSATKTATRSELSSGQKRVVVASTPKRVKSKKSGIRPRVRARQSSVWQWTESAKGLMRERLFHRIEVDEMLPESELREIRKSRATKWTCSPELGVTHVSERFRKVTKKPAEPAEPIEPLDLNVARDAPTETSTPQSCLANQQEHDECPTSKAATQEQVSSKPGNSRQQELQNTLENAPAPTLPDSPTKGNNEAERTSPVAIISEEDCSAQPTSVNSEPTVAPTLKSPSHRRNPSRQLPPLPALPEAAPSSVENKTSPSPTEQSESRPEQPAAPAPQHVSTKFIEEDDEYVYLRSTPYTMTMPTFQHGRIRLSKPERAAAVDNTLDWTAFQMAILGGAGDFFGEATDYSRPSDTELDELENLISWFNSFGFEGYGRLVGPEPPKTPNRTWTPAMSSTHTRTPSLTAQSPASASGAGSSPNLGAETGFRRIDPPAPATAQESYYYRNYCQQQQYNTPHVNNEFGFYPAATMATPSQYLTPPAPDASQRHRRNESSSTFSVYRTSPQHLSQPQPSPAFYHQNTWPQSHPAYTYDYQPQPQLPKPLAQPNCVDVSIDSAKSRQRSNSIDSFQSLPQSPMMDLVVSHDAGGNEYVVPMGFNLSHDLGDFLTWHASHVSGVGLT</sequence>
<reference evidence="2 3" key="1">
    <citation type="journal article" date="2011" name="Cell">
        <title>Insight into structure and assembly of the nuclear pore complex by utilizing the genome of a eukaryotic thermophile.</title>
        <authorList>
            <person name="Amlacher S."/>
            <person name="Sarges P."/>
            <person name="Flemming D."/>
            <person name="van Noort V."/>
            <person name="Kunze R."/>
            <person name="Devos D.P."/>
            <person name="Arumugam M."/>
            <person name="Bork P."/>
            <person name="Hurt E."/>
        </authorList>
    </citation>
    <scope>NUCLEOTIDE SEQUENCE [LARGE SCALE GENOMIC DNA]</scope>
    <source>
        <strain evidence="3">DSM 1495 / CBS 144.50 / IMI 039719</strain>
    </source>
</reference>
<organism evidence="3">
    <name type="scientific">Chaetomium thermophilum (strain DSM 1495 / CBS 144.50 / IMI 039719)</name>
    <name type="common">Thermochaetoides thermophila</name>
    <dbReference type="NCBI Taxonomy" id="759272"/>
    <lineage>
        <taxon>Eukaryota</taxon>
        <taxon>Fungi</taxon>
        <taxon>Dikarya</taxon>
        <taxon>Ascomycota</taxon>
        <taxon>Pezizomycotina</taxon>
        <taxon>Sordariomycetes</taxon>
        <taxon>Sordariomycetidae</taxon>
        <taxon>Sordariales</taxon>
        <taxon>Chaetomiaceae</taxon>
        <taxon>Thermochaetoides</taxon>
    </lineage>
</organism>
<feature type="compositionally biased region" description="Polar residues" evidence="1">
    <location>
        <begin position="679"/>
        <end position="700"/>
    </location>
</feature>
<dbReference type="eggNOG" id="ENOG502TCM7">
    <property type="taxonomic scope" value="Eukaryota"/>
</dbReference>
<feature type="region of interest" description="Disordered" evidence="1">
    <location>
        <begin position="107"/>
        <end position="135"/>
    </location>
</feature>
<feature type="region of interest" description="Disordered" evidence="1">
    <location>
        <begin position="191"/>
        <end position="217"/>
    </location>
</feature>
<dbReference type="OrthoDB" id="5244857at2759"/>
<feature type="compositionally biased region" description="Polar residues" evidence="1">
    <location>
        <begin position="423"/>
        <end position="435"/>
    </location>
</feature>
<dbReference type="RefSeq" id="XP_006697606.1">
    <property type="nucleotide sequence ID" value="XM_006697543.1"/>
</dbReference>
<feature type="region of interest" description="Disordered" evidence="1">
    <location>
        <begin position="670"/>
        <end position="727"/>
    </location>
</feature>
<proteinExistence type="predicted"/>
<dbReference type="EMBL" id="GL988048">
    <property type="protein sequence ID" value="EGS17024.1"/>
    <property type="molecule type" value="Genomic_DNA"/>
</dbReference>
<feature type="compositionally biased region" description="Polar residues" evidence="1">
    <location>
        <begin position="117"/>
        <end position="135"/>
    </location>
</feature>
<feature type="compositionally biased region" description="Low complexity" evidence="1">
    <location>
        <begin position="281"/>
        <end position="296"/>
    </location>
</feature>
<feature type="compositionally biased region" description="Low complexity" evidence="1">
    <location>
        <begin position="701"/>
        <end position="712"/>
    </location>
</feature>
<feature type="compositionally biased region" description="Polar residues" evidence="1">
    <location>
        <begin position="786"/>
        <end position="795"/>
    </location>
</feature>
<evidence type="ECO:0000256" key="1">
    <source>
        <dbReference type="SAM" id="MobiDB-lite"/>
    </source>
</evidence>
<feature type="compositionally biased region" description="Basic residues" evidence="1">
    <location>
        <begin position="320"/>
        <end position="333"/>
    </location>
</feature>
<feature type="compositionally biased region" description="Polar residues" evidence="1">
    <location>
        <begin position="503"/>
        <end position="512"/>
    </location>
</feature>
<feature type="compositionally biased region" description="Pro residues" evidence="1">
    <location>
        <begin position="73"/>
        <end position="83"/>
    </location>
</feature>
<protein>
    <submittedName>
        <fullName evidence="2">Uncharacterized protein</fullName>
    </submittedName>
</protein>
<name>G0SHV4_CHATD</name>
<dbReference type="STRING" id="759272.G0SHV4"/>
<keyword evidence="3" id="KW-1185">Reference proteome</keyword>
<feature type="region of interest" description="Disordered" evidence="1">
    <location>
        <begin position="767"/>
        <end position="814"/>
    </location>
</feature>
<feature type="region of interest" description="Disordered" evidence="1">
    <location>
        <begin position="421"/>
        <end position="576"/>
    </location>
</feature>
<evidence type="ECO:0000313" key="3">
    <source>
        <dbReference type="Proteomes" id="UP000008066"/>
    </source>
</evidence>
<evidence type="ECO:0000313" key="2">
    <source>
        <dbReference type="EMBL" id="EGS17024.1"/>
    </source>
</evidence>
<gene>
    <name evidence="2" type="ORF">CTHT_0073500</name>
</gene>
<feature type="compositionally biased region" description="Polar residues" evidence="1">
    <location>
        <begin position="297"/>
        <end position="310"/>
    </location>
</feature>
<dbReference type="HOGENOM" id="CLU_010785_0_0_1"/>
<dbReference type="GeneID" id="18261388"/>
<dbReference type="Proteomes" id="UP000008066">
    <property type="component" value="Unassembled WGS sequence"/>
</dbReference>
<dbReference type="KEGG" id="cthr:CTHT_0073500"/>
<feature type="compositionally biased region" description="Polar residues" evidence="1">
    <location>
        <begin position="445"/>
        <end position="469"/>
    </location>
</feature>